<protein>
    <recommendedName>
        <fullName evidence="2">PF03932 family protein CutC</fullName>
    </recommendedName>
</protein>
<dbReference type="EMBL" id="JAYWVC010000274">
    <property type="protein sequence ID" value="MED7827822.1"/>
    <property type="molecule type" value="Genomic_DNA"/>
</dbReference>
<comment type="subcellular location">
    <subcellularLocation>
        <location evidence="2">Cytoplasm</location>
    </subcellularLocation>
</comment>
<organism evidence="3 4">
    <name type="scientific">Streptomyces chiangmaiensis</name>
    <dbReference type="NCBI Taxonomy" id="766497"/>
    <lineage>
        <taxon>Bacteria</taxon>
        <taxon>Bacillati</taxon>
        <taxon>Actinomycetota</taxon>
        <taxon>Actinomycetes</taxon>
        <taxon>Kitasatosporales</taxon>
        <taxon>Streptomycetaceae</taxon>
        <taxon>Streptomyces</taxon>
    </lineage>
</organism>
<name>A0ABU7FUR2_9ACTN</name>
<comment type="caution">
    <text evidence="2">Once thought to be involved in copper homeostasis, experiments in E.coli have shown this is not the case.</text>
</comment>
<evidence type="ECO:0000256" key="2">
    <source>
        <dbReference type="HAMAP-Rule" id="MF_00795"/>
    </source>
</evidence>
<sequence>MTTTNTSHRIRYEVCVDSAAGARVAQDAGAHRVELCSALFVGGVTPSAGLIEATVAAAPAIGVHVLIRPRGGDFIYDDDEIRIMVRDIETAAALGAHGTVIGALTAEGDIDTPTVRRMLTAAGGLSVTFHRAFDMARDQFAALKEVVALGVHRVLTSGGESTALEGAPRLAELIRAADNRVVIMPGGGINARNTQRILRITGAQELHFSAGTTVDSPALHRNPRPAMGGSLRNDEYRRRVTDRSAVDGILAAARAARELE</sequence>
<dbReference type="PANTHER" id="PTHR12598:SF0">
    <property type="entry name" value="COPPER HOMEOSTASIS PROTEIN CUTC HOMOLOG"/>
    <property type="match status" value="1"/>
</dbReference>
<accession>A0ABU7FUR2</accession>
<evidence type="ECO:0000256" key="1">
    <source>
        <dbReference type="ARBA" id="ARBA00007768"/>
    </source>
</evidence>
<dbReference type="InterPro" id="IPR005627">
    <property type="entry name" value="CutC-like"/>
</dbReference>
<dbReference type="SUPFAM" id="SSF110395">
    <property type="entry name" value="CutC-like"/>
    <property type="match status" value="1"/>
</dbReference>
<proteinExistence type="inferred from homology"/>
<comment type="caution">
    <text evidence="3">The sequence shown here is derived from an EMBL/GenBank/DDBJ whole genome shotgun (WGS) entry which is preliminary data.</text>
</comment>
<comment type="similarity">
    <text evidence="1 2">Belongs to the CutC family.</text>
</comment>
<evidence type="ECO:0000313" key="4">
    <source>
        <dbReference type="Proteomes" id="UP001333996"/>
    </source>
</evidence>
<keyword evidence="4" id="KW-1185">Reference proteome</keyword>
<reference evidence="3" key="1">
    <citation type="submission" date="2024-01" db="EMBL/GenBank/DDBJ databases">
        <title>First draft genome sequence data of TA4-1, the type strain of Gram-positive actinobacterium Streptomyces chiangmaiensis.</title>
        <authorList>
            <person name="Yasawong M."/>
            <person name="Nantapong N."/>
        </authorList>
    </citation>
    <scope>NUCLEOTIDE SEQUENCE</scope>
    <source>
        <strain evidence="3">TA4-1</strain>
    </source>
</reference>
<dbReference type="RefSeq" id="WP_329512191.1">
    <property type="nucleotide sequence ID" value="NZ_BAAAYZ010000188.1"/>
</dbReference>
<dbReference type="PANTHER" id="PTHR12598">
    <property type="entry name" value="COPPER HOMEOSTASIS PROTEIN CUTC"/>
    <property type="match status" value="1"/>
</dbReference>
<dbReference type="InterPro" id="IPR036822">
    <property type="entry name" value="CutC-like_dom_sf"/>
</dbReference>
<dbReference type="Gene3D" id="3.20.20.380">
    <property type="entry name" value="Copper homeostasis (CutC) domain"/>
    <property type="match status" value="1"/>
</dbReference>
<keyword evidence="2" id="KW-0963">Cytoplasm</keyword>
<dbReference type="Pfam" id="PF03932">
    <property type="entry name" value="CutC"/>
    <property type="match status" value="1"/>
</dbReference>
<dbReference type="HAMAP" id="MF_00795">
    <property type="entry name" value="CutC"/>
    <property type="match status" value="1"/>
</dbReference>
<evidence type="ECO:0000313" key="3">
    <source>
        <dbReference type="EMBL" id="MED7827822.1"/>
    </source>
</evidence>
<dbReference type="Proteomes" id="UP001333996">
    <property type="component" value="Unassembled WGS sequence"/>
</dbReference>
<gene>
    <name evidence="2" type="primary">cutC</name>
    <name evidence="3" type="ORF">VXC91_39515</name>
</gene>